<feature type="domain" description="Rad50/SbcC-type AAA" evidence="2">
    <location>
        <begin position="6"/>
        <end position="278"/>
    </location>
</feature>
<dbReference type="PANTHER" id="PTHR32114:SF2">
    <property type="entry name" value="ABC TRANSPORTER ABCH.3"/>
    <property type="match status" value="1"/>
</dbReference>
<evidence type="ECO:0000313" key="3">
    <source>
        <dbReference type="EMBL" id="PRB83292.1"/>
    </source>
</evidence>
<dbReference type="PANTHER" id="PTHR32114">
    <property type="entry name" value="ABC TRANSPORTER ABCH.3"/>
    <property type="match status" value="1"/>
</dbReference>
<feature type="coiled-coil region" evidence="1">
    <location>
        <begin position="188"/>
        <end position="257"/>
    </location>
</feature>
<dbReference type="InterPro" id="IPR027417">
    <property type="entry name" value="P-loop_NTPase"/>
</dbReference>
<name>A0A2S9CS22_CHRCI</name>
<feature type="coiled-coil region" evidence="1">
    <location>
        <begin position="437"/>
        <end position="523"/>
    </location>
</feature>
<organism evidence="3 6">
    <name type="scientific">Chryseobacterium culicis</name>
    <dbReference type="NCBI Taxonomy" id="680127"/>
    <lineage>
        <taxon>Bacteria</taxon>
        <taxon>Pseudomonadati</taxon>
        <taxon>Bacteroidota</taxon>
        <taxon>Flavobacteriia</taxon>
        <taxon>Flavobacteriales</taxon>
        <taxon>Weeksellaceae</taxon>
        <taxon>Chryseobacterium group</taxon>
        <taxon>Chryseobacterium</taxon>
    </lineage>
</organism>
<keyword evidence="1" id="KW-0175">Coiled coil</keyword>
<comment type="caution">
    <text evidence="3">The sequence shown here is derived from an EMBL/GenBank/DDBJ whole genome shotgun (WGS) entry which is preliminary data.</text>
</comment>
<dbReference type="InterPro" id="IPR038729">
    <property type="entry name" value="Rad50/SbcC_AAA"/>
</dbReference>
<keyword evidence="5" id="KW-1185">Reference proteome</keyword>
<protein>
    <recommendedName>
        <fullName evidence="2">Rad50/SbcC-type AAA domain-containing protein</fullName>
    </recommendedName>
</protein>
<dbReference type="OrthoDB" id="7029750at2"/>
<evidence type="ECO:0000259" key="2">
    <source>
        <dbReference type="Pfam" id="PF13476"/>
    </source>
</evidence>
<evidence type="ECO:0000313" key="5">
    <source>
        <dbReference type="Proteomes" id="UP000238325"/>
    </source>
</evidence>
<gene>
    <name evidence="3" type="ORF">CQ022_14330</name>
    <name evidence="4" type="ORF">CQ033_13225</name>
</gene>
<dbReference type="SUPFAM" id="SSF52540">
    <property type="entry name" value="P-loop containing nucleoside triphosphate hydrolases"/>
    <property type="match status" value="1"/>
</dbReference>
<accession>A0A2S9CS22</accession>
<evidence type="ECO:0000313" key="4">
    <source>
        <dbReference type="EMBL" id="PRB89534.1"/>
    </source>
</evidence>
<sequence>MIIKEVLIENYQCYYGVKKFNLMNGLNIILGENGEGKTKFFEALQWLLNSTKSERPEGLDFLISKKAMAYLESGSSFKVRVEITVEQFEQHKILTKEFVVDKSDTNDFEISNFVLKGIQEEINGERYPVDGYSLLEEIFPREIQKYTMFKGEDELNIFDSEESLTVLVKLFSDTKHYYKYEKKGAFLKDAAEKAVDNASKKNSQNQSQYSRLEREIGTLLGKKRNCLTFLEQTTNNIDKTKKNIKNAEKYVDNAKTLDIINKRIQIIQESLSKTESQIDENYTTNLLDEKWILMHFENIHHEFTQKITEFSKQRRKLQSQYDKDQGIKEGEKRANIALLKDLIPLPIGTPSKAIMEEMIKDKFCKVCNREAEEGSEALEFMTNRLQQYLEAQTEIQEAEPKKLYNFNYTGKLVYLSSNHEDSLADIRNIPSEIESLFEFNHKRKEEAKELKEKLEKEIKERSKIIGNSTIGSEDLDVVLKDYNSWQKDLEDLKQESKDYTLELEDINGKLKILEDNKDEIDLTNASKFLLNTRNILRHVETILIDTKNRKFDEFVGRLENKSNDIFSTINVDAFTGVIVFTINSNREKVKVQLQEEDGSIFYSPNQSLLTSMHIAVLLAISDLAHEIREEGYPLLFDAPTSSFGSSKMTQFLNLIYQRENQTIILLKDYIGRDSNEALQIEEDFAHVKRKKAFWLRLERPFDEKNLKTINTEIVEI</sequence>
<dbReference type="Gene3D" id="3.40.50.300">
    <property type="entry name" value="P-loop containing nucleotide triphosphate hydrolases"/>
    <property type="match status" value="1"/>
</dbReference>
<dbReference type="EMBL" id="PCPH01000003">
    <property type="protein sequence ID" value="PRB89534.1"/>
    <property type="molecule type" value="Genomic_DNA"/>
</dbReference>
<proteinExistence type="predicted"/>
<evidence type="ECO:0000256" key="1">
    <source>
        <dbReference type="SAM" id="Coils"/>
    </source>
</evidence>
<dbReference type="RefSeq" id="WP_105683040.1">
    <property type="nucleotide sequence ID" value="NZ_JBBGZD010000002.1"/>
</dbReference>
<dbReference type="Proteomes" id="UP000238534">
    <property type="component" value="Unassembled WGS sequence"/>
</dbReference>
<dbReference type="AlphaFoldDB" id="A0A2S9CS22"/>
<dbReference type="Pfam" id="PF13476">
    <property type="entry name" value="AAA_23"/>
    <property type="match status" value="1"/>
</dbReference>
<dbReference type="EMBL" id="PCPP01000002">
    <property type="protein sequence ID" value="PRB83292.1"/>
    <property type="molecule type" value="Genomic_DNA"/>
</dbReference>
<evidence type="ECO:0000313" key="6">
    <source>
        <dbReference type="Proteomes" id="UP000238534"/>
    </source>
</evidence>
<dbReference type="Proteomes" id="UP000238325">
    <property type="component" value="Unassembled WGS sequence"/>
</dbReference>
<reference evidence="5 6" key="1">
    <citation type="submission" date="2017-09" db="EMBL/GenBank/DDBJ databases">
        <title>Genomic, metabolic, and phenotypic characteristics of bacterial isolates from the natural microbiome of the model nematode Caenorhabditis elegans.</title>
        <authorList>
            <person name="Zimmermann J."/>
            <person name="Obeng N."/>
            <person name="Yang W."/>
            <person name="Obeng O."/>
            <person name="Kissoyan K."/>
            <person name="Pees B."/>
            <person name="Dirksen P."/>
            <person name="Hoppner M."/>
            <person name="Franke A."/>
            <person name="Rosenstiel P."/>
            <person name="Leippe M."/>
            <person name="Dierking K."/>
            <person name="Kaleta C."/>
            <person name="Schulenburg H."/>
        </authorList>
    </citation>
    <scope>NUCLEOTIDE SEQUENCE [LARGE SCALE GENOMIC DNA]</scope>
    <source>
        <strain evidence="3 6">MYb25</strain>
        <strain evidence="4 5">MYb44</strain>
    </source>
</reference>